<dbReference type="SUPFAM" id="SSF48452">
    <property type="entry name" value="TPR-like"/>
    <property type="match status" value="1"/>
</dbReference>
<reference evidence="5" key="1">
    <citation type="submission" date="2023-07" db="EMBL/GenBank/DDBJ databases">
        <title>Duganella aceri sp. nov., isolated from tree sap.</title>
        <authorList>
            <person name="Kim I.S."/>
        </authorList>
    </citation>
    <scope>NUCLEOTIDE SEQUENCE [LARGE SCALE GENOMIC DNA]</scope>
    <source>
        <strain evidence="5">SAP-35</strain>
    </source>
</reference>
<dbReference type="InterPro" id="IPR019734">
    <property type="entry name" value="TPR_rpt"/>
</dbReference>
<proteinExistence type="predicted"/>
<comment type="caution">
    <text evidence="4">The sequence shown here is derived from an EMBL/GenBank/DDBJ whole genome shotgun (WGS) entry which is preliminary data.</text>
</comment>
<feature type="repeat" description="TPR" evidence="1">
    <location>
        <begin position="430"/>
        <end position="463"/>
    </location>
</feature>
<protein>
    <submittedName>
        <fullName evidence="4">Beta-lactamase family protein</fullName>
    </submittedName>
</protein>
<dbReference type="PANTHER" id="PTHR43283">
    <property type="entry name" value="BETA-LACTAMASE-RELATED"/>
    <property type="match status" value="1"/>
</dbReference>
<evidence type="ECO:0000256" key="1">
    <source>
        <dbReference type="PROSITE-ProRule" id="PRU00339"/>
    </source>
</evidence>
<evidence type="ECO:0000313" key="4">
    <source>
        <dbReference type="EMBL" id="NGZ83937.1"/>
    </source>
</evidence>
<dbReference type="Pfam" id="PF00144">
    <property type="entry name" value="Beta-lactamase"/>
    <property type="match status" value="1"/>
</dbReference>
<dbReference type="InterPro" id="IPR011990">
    <property type="entry name" value="TPR-like_helical_dom_sf"/>
</dbReference>
<dbReference type="InterPro" id="IPR050789">
    <property type="entry name" value="Diverse_Enzym_Activities"/>
</dbReference>
<dbReference type="Gene3D" id="3.40.710.10">
    <property type="entry name" value="DD-peptidase/beta-lactamase superfamily"/>
    <property type="match status" value="1"/>
</dbReference>
<dbReference type="Gene3D" id="1.25.40.10">
    <property type="entry name" value="Tetratricopeptide repeat domain"/>
    <property type="match status" value="1"/>
</dbReference>
<dbReference type="SUPFAM" id="SSF56601">
    <property type="entry name" value="beta-lactamase/transpeptidase-like"/>
    <property type="match status" value="1"/>
</dbReference>
<dbReference type="RefSeq" id="WP_166100173.1">
    <property type="nucleotide sequence ID" value="NZ_JAADJT010000002.1"/>
</dbReference>
<dbReference type="EMBL" id="JAADJT010000002">
    <property type="protein sequence ID" value="NGZ83937.1"/>
    <property type="molecule type" value="Genomic_DNA"/>
</dbReference>
<dbReference type="PROSITE" id="PS50005">
    <property type="entry name" value="TPR"/>
    <property type="match status" value="1"/>
</dbReference>
<dbReference type="InterPro" id="IPR012338">
    <property type="entry name" value="Beta-lactam/transpept-like"/>
</dbReference>
<feature type="signal peptide" evidence="2">
    <location>
        <begin position="1"/>
        <end position="20"/>
    </location>
</feature>
<evidence type="ECO:0000259" key="3">
    <source>
        <dbReference type="Pfam" id="PF00144"/>
    </source>
</evidence>
<feature type="chain" id="PRO_5045656984" evidence="2">
    <location>
        <begin position="21"/>
        <end position="477"/>
    </location>
</feature>
<sequence>MKSISALGFFFALVNALATAAPASPEQAVAEFIRSEMAERRIPGLQIAVIRHGKPVLSRTFGTASIQYGVPVGADSVFSINSATKSFTGVAVMQLAEQGKLDLQAPASRYLDNLPAAWQAITVTQLLAHTSGLPDIIDPATSNLLPGGADAAWKAVQALPMESAPGQRFSYNQTNYVVLEKIIARQSGEPFLQFIQRRQFDAVGMPNSSFGDTLDVIKNKANSYRLAGDGKTLTNVIEDFPVYTRAGAGINSNVLDLGKWIAALQQGRLLTPDSLRRLWLPTTFSDGKPAPWALGWPAIRRDAHRAVAGIGGARSAFYVYPDDDLAIIILTNLAGAQPEQLIDAVAGLYLPELRKINGGAYAIYRLRQLIEQSGYGEIDRKLQQVMARHAVSQPSQNDLNSWGYRLLARHENKAAVVVLDLAARLYPDNANAHDSLAEAHEADHATALAIRHYRRSLELNPQNRNAAERLNILAPGS</sequence>
<evidence type="ECO:0000256" key="2">
    <source>
        <dbReference type="SAM" id="SignalP"/>
    </source>
</evidence>
<keyword evidence="2" id="KW-0732">Signal</keyword>
<accession>A0ABX0FHA5</accession>
<evidence type="ECO:0000313" key="5">
    <source>
        <dbReference type="Proteomes" id="UP000666369"/>
    </source>
</evidence>
<dbReference type="PANTHER" id="PTHR43283:SF18">
    <property type="match status" value="1"/>
</dbReference>
<dbReference type="InterPro" id="IPR001466">
    <property type="entry name" value="Beta-lactam-related"/>
</dbReference>
<organism evidence="4 5">
    <name type="scientific">Duganella aceris</name>
    <dbReference type="NCBI Taxonomy" id="2703883"/>
    <lineage>
        <taxon>Bacteria</taxon>
        <taxon>Pseudomonadati</taxon>
        <taxon>Pseudomonadota</taxon>
        <taxon>Betaproteobacteria</taxon>
        <taxon>Burkholderiales</taxon>
        <taxon>Oxalobacteraceae</taxon>
        <taxon>Telluria group</taxon>
        <taxon>Duganella</taxon>
    </lineage>
</organism>
<keyword evidence="5" id="KW-1185">Reference proteome</keyword>
<feature type="domain" description="Beta-lactamase-related" evidence="3">
    <location>
        <begin position="30"/>
        <end position="341"/>
    </location>
</feature>
<keyword evidence="1" id="KW-0802">TPR repeat</keyword>
<name>A0ABX0FHA5_9BURK</name>
<dbReference type="Proteomes" id="UP000666369">
    <property type="component" value="Unassembled WGS sequence"/>
</dbReference>
<gene>
    <name evidence="4" type="ORF">GW587_06655</name>
</gene>